<dbReference type="Proteomes" id="UP000824976">
    <property type="component" value="Chromosome"/>
</dbReference>
<sequence length="60" mass="6792">MRAIENNFLEQALTLRRHYLPAENDDADNLARAVWLANTHWENMRISVANGIALALKGDS</sequence>
<dbReference type="InterPro" id="IPR054184">
    <property type="entry name" value="DUF6890"/>
</dbReference>
<gene>
    <name evidence="1" type="ORF">DWG24_17135</name>
    <name evidence="2" type="ORF">FGI21_10250</name>
</gene>
<evidence type="ECO:0000313" key="2">
    <source>
        <dbReference type="EMBL" id="QYM94349.1"/>
    </source>
</evidence>
<proteinExistence type="predicted"/>
<evidence type="ECO:0000313" key="1">
    <source>
        <dbReference type="EMBL" id="QIZ53291.1"/>
    </source>
</evidence>
<dbReference type="EMBL" id="CP040817">
    <property type="protein sequence ID" value="QYM94349.1"/>
    <property type="molecule type" value="Genomic_DNA"/>
</dbReference>
<dbReference type="AlphaFoldDB" id="A0AAE6Z2W0"/>
<evidence type="ECO:0000313" key="3">
    <source>
        <dbReference type="Proteomes" id="UP000500801"/>
    </source>
</evidence>
<dbReference type="Proteomes" id="UP000500801">
    <property type="component" value="Chromosome"/>
</dbReference>
<evidence type="ECO:0000313" key="4">
    <source>
        <dbReference type="Proteomes" id="UP000824976"/>
    </source>
</evidence>
<dbReference type="Pfam" id="PF21830">
    <property type="entry name" value="DUF6890"/>
    <property type="match status" value="1"/>
</dbReference>
<organism evidence="1 3">
    <name type="scientific">Dickeya zeae</name>
    <dbReference type="NCBI Taxonomy" id="204042"/>
    <lineage>
        <taxon>Bacteria</taxon>
        <taxon>Pseudomonadati</taxon>
        <taxon>Pseudomonadota</taxon>
        <taxon>Gammaproteobacteria</taxon>
        <taxon>Enterobacterales</taxon>
        <taxon>Pectobacteriaceae</taxon>
        <taxon>Dickeya</taxon>
    </lineage>
</organism>
<reference evidence="1 3" key="1">
    <citation type="submission" date="2018-11" db="EMBL/GenBank/DDBJ databases">
        <title>Complete genome sequence of Dickeya zeae strain CE1 infecting Canna edulis Ker-Gawl. in China.</title>
        <authorList>
            <person name="Zhang J."/>
            <person name="Lin B."/>
            <person name="Shen H."/>
            <person name="Jiang S."/>
            <person name="Pu X."/>
            <person name="Sun D."/>
        </authorList>
    </citation>
    <scope>NUCLEOTIDE SEQUENCE [LARGE SCALE GENOMIC DNA]</scope>
    <source>
        <strain evidence="1 3">CE1</strain>
    </source>
</reference>
<accession>A0AAE6Z2W0</accession>
<dbReference type="EMBL" id="CP033622">
    <property type="protein sequence ID" value="QIZ53291.1"/>
    <property type="molecule type" value="Genomic_DNA"/>
</dbReference>
<name>A0AAE6Z2W0_9GAMM</name>
<protein>
    <submittedName>
        <fullName evidence="1">Uncharacterized protein</fullName>
    </submittedName>
</protein>
<keyword evidence="4" id="KW-1185">Reference proteome</keyword>
<reference evidence="2 4" key="2">
    <citation type="submission" date="2019-06" db="EMBL/GenBank/DDBJ databases">
        <title>Complete genome of Dickeya zeae PL65.</title>
        <authorList>
            <person name="Boluk G."/>
            <person name="Arif M."/>
        </authorList>
    </citation>
    <scope>NUCLEOTIDE SEQUENCE [LARGE SCALE GENOMIC DNA]</scope>
    <source>
        <strain evidence="2 4">PL65</strain>
    </source>
</reference>